<dbReference type="Proteomes" id="UP000612362">
    <property type="component" value="Unassembled WGS sequence"/>
</dbReference>
<name>A0A8J3HYN1_9CHLR</name>
<dbReference type="InterPro" id="IPR031656">
    <property type="entry name" value="DAO_C"/>
</dbReference>
<evidence type="ECO:0000256" key="4">
    <source>
        <dbReference type="ARBA" id="ARBA00022827"/>
    </source>
</evidence>
<evidence type="ECO:0000256" key="5">
    <source>
        <dbReference type="ARBA" id="ARBA00023002"/>
    </source>
</evidence>
<keyword evidence="3 6" id="KW-0285">Flavoprotein</keyword>
<proteinExistence type="inferred from homology"/>
<dbReference type="InterPro" id="IPR006076">
    <property type="entry name" value="FAD-dep_OxRdtase"/>
</dbReference>
<dbReference type="GO" id="GO:0046168">
    <property type="term" value="P:glycerol-3-phosphate catabolic process"/>
    <property type="evidence" value="ECO:0007669"/>
    <property type="project" value="TreeGrafter"/>
</dbReference>
<dbReference type="Gene3D" id="3.30.9.10">
    <property type="entry name" value="D-Amino Acid Oxidase, subunit A, domain 2"/>
    <property type="match status" value="1"/>
</dbReference>
<evidence type="ECO:0000256" key="2">
    <source>
        <dbReference type="ARBA" id="ARBA00007330"/>
    </source>
</evidence>
<reference evidence="9" key="1">
    <citation type="submission" date="2020-10" db="EMBL/GenBank/DDBJ databases">
        <title>Taxonomic study of unclassified bacteria belonging to the class Ktedonobacteria.</title>
        <authorList>
            <person name="Yabe S."/>
            <person name="Wang C.M."/>
            <person name="Zheng Y."/>
            <person name="Sakai Y."/>
            <person name="Cavaletti L."/>
            <person name="Monciardini P."/>
            <person name="Donadio S."/>
        </authorList>
    </citation>
    <scope>NUCLEOTIDE SEQUENCE</scope>
    <source>
        <strain evidence="9">SOSP1-1</strain>
    </source>
</reference>
<dbReference type="AlphaFoldDB" id="A0A8J3HYN1"/>
<evidence type="ECO:0000313" key="9">
    <source>
        <dbReference type="EMBL" id="GHO42364.1"/>
    </source>
</evidence>
<dbReference type="GO" id="GO:0009331">
    <property type="term" value="C:glycerol-3-phosphate dehydrogenase (FAD) complex"/>
    <property type="evidence" value="ECO:0007669"/>
    <property type="project" value="UniProtKB-UniRule"/>
</dbReference>
<organism evidence="9 10">
    <name type="scientific">Ktedonospora formicarum</name>
    <dbReference type="NCBI Taxonomy" id="2778364"/>
    <lineage>
        <taxon>Bacteria</taxon>
        <taxon>Bacillati</taxon>
        <taxon>Chloroflexota</taxon>
        <taxon>Ktedonobacteria</taxon>
        <taxon>Ktedonobacterales</taxon>
        <taxon>Ktedonobacteraceae</taxon>
        <taxon>Ktedonospora</taxon>
    </lineage>
</organism>
<dbReference type="PANTHER" id="PTHR11985:SF15">
    <property type="entry name" value="GLYCEROL-3-PHOSPHATE DEHYDROGENASE, MITOCHONDRIAL"/>
    <property type="match status" value="1"/>
</dbReference>
<dbReference type="NCBIfam" id="NF009906">
    <property type="entry name" value="PRK13369.1"/>
    <property type="match status" value="1"/>
</dbReference>
<evidence type="ECO:0000259" key="7">
    <source>
        <dbReference type="Pfam" id="PF01266"/>
    </source>
</evidence>
<dbReference type="InterPro" id="IPR038299">
    <property type="entry name" value="DAO_C_sf"/>
</dbReference>
<dbReference type="PROSITE" id="PS00977">
    <property type="entry name" value="FAD_G3PDH_1"/>
    <property type="match status" value="1"/>
</dbReference>
<comment type="caution">
    <text evidence="9">The sequence shown here is derived from an EMBL/GenBank/DDBJ whole genome shotgun (WGS) entry which is preliminary data.</text>
</comment>
<keyword evidence="4" id="KW-0274">FAD</keyword>
<accession>A0A8J3HYN1</accession>
<dbReference type="InterPro" id="IPR036188">
    <property type="entry name" value="FAD/NAD-bd_sf"/>
</dbReference>
<gene>
    <name evidence="9" type="primary">glpA</name>
    <name evidence="9" type="ORF">KSX_05270</name>
</gene>
<feature type="domain" description="Alpha-glycerophosphate oxidase C-terminal" evidence="8">
    <location>
        <begin position="395"/>
        <end position="529"/>
    </location>
</feature>
<evidence type="ECO:0000313" key="10">
    <source>
        <dbReference type="Proteomes" id="UP000612362"/>
    </source>
</evidence>
<evidence type="ECO:0000256" key="3">
    <source>
        <dbReference type="ARBA" id="ARBA00022630"/>
    </source>
</evidence>
<dbReference type="Pfam" id="PF01266">
    <property type="entry name" value="DAO"/>
    <property type="match status" value="1"/>
</dbReference>
<keyword evidence="5 6" id="KW-0560">Oxidoreductase</keyword>
<evidence type="ECO:0000256" key="6">
    <source>
        <dbReference type="RuleBase" id="RU361217"/>
    </source>
</evidence>
<comment type="catalytic activity">
    <reaction evidence="6">
        <text>a quinone + sn-glycerol 3-phosphate = dihydroxyacetone phosphate + a quinol</text>
        <dbReference type="Rhea" id="RHEA:18977"/>
        <dbReference type="ChEBI" id="CHEBI:24646"/>
        <dbReference type="ChEBI" id="CHEBI:57597"/>
        <dbReference type="ChEBI" id="CHEBI:57642"/>
        <dbReference type="ChEBI" id="CHEBI:132124"/>
        <dbReference type="EC" id="1.1.5.3"/>
    </reaction>
</comment>
<dbReference type="Gene3D" id="3.50.50.60">
    <property type="entry name" value="FAD/NAD(P)-binding domain"/>
    <property type="match status" value="1"/>
</dbReference>
<dbReference type="GO" id="GO:0004368">
    <property type="term" value="F:glycerol-3-phosphate dehydrogenase (quinone) activity"/>
    <property type="evidence" value="ECO:0007669"/>
    <property type="project" value="UniProtKB-EC"/>
</dbReference>
<keyword evidence="10" id="KW-1185">Reference proteome</keyword>
<feature type="domain" description="FAD dependent oxidoreductase" evidence="7">
    <location>
        <begin position="16"/>
        <end position="375"/>
    </location>
</feature>
<dbReference type="PRINTS" id="PR01001">
    <property type="entry name" value="FADG3PDH"/>
</dbReference>
<dbReference type="NCBIfam" id="NF008899">
    <property type="entry name" value="PRK12266.1"/>
    <property type="match status" value="1"/>
</dbReference>
<evidence type="ECO:0000259" key="8">
    <source>
        <dbReference type="Pfam" id="PF16901"/>
    </source>
</evidence>
<dbReference type="PANTHER" id="PTHR11985">
    <property type="entry name" value="GLYCEROL-3-PHOSPHATE DEHYDROGENASE"/>
    <property type="match status" value="1"/>
</dbReference>
<dbReference type="EC" id="1.1.5.3" evidence="6"/>
<dbReference type="SUPFAM" id="SSF54373">
    <property type="entry name" value="FAD-linked reductases, C-terminal domain"/>
    <property type="match status" value="1"/>
</dbReference>
<dbReference type="SUPFAM" id="SSF51905">
    <property type="entry name" value="FAD/NAD(P)-binding domain"/>
    <property type="match status" value="1"/>
</dbReference>
<sequence>MNIASPLKQIEDELFDVIVIGGGIVGAGIARDAALRGLKVALFEKDDFAAGTSSTSTRLIHGGLRYLEMFDFGLVRQDLGEREILLRIAPHLVNPLRFVIPMWSRSLFYRLKLKIGMILYDLLSYDKTLPNHSFWSREETLKREPLLNPDGLQGALSYFDAQVPSTERLVMENILDARDHGASIWNHTRVIDVVREGNDIKGVKVVHERNGEAREVRGRLIINAAGPWLDSLVGTLLHKPSRRVRMTKGIHFTSPPASNHALVLFARKDERLFFVIPWQGYAWVGTTDTDYDDSPDLVRANGEDVDYLRDSVESFLPNADWQQVYYTTAGLRALVRKEGVSESEVSRKHALVDYASTDGINGIMAVVGGKITAYRDIAEDTVNLACAKLGLKIPSQTASVPLPGARLDVKTRGHDESLRAMRDLLYKDSEGLDISHEQIDHLMSLYGMSAQHILSLVRQQPELGRRIHPNYPDIVAQIYYAVAHEYCADVDDFLMRRTMLGFTQDQGAAALAPILDVMDMLCEWSDEERLIQEQRYEKEIAKSQAFRQELKITPNEAANEARSVASSEPHVLDD</sequence>
<dbReference type="RefSeq" id="WP_220191911.1">
    <property type="nucleotide sequence ID" value="NZ_BNJF01000001.1"/>
</dbReference>
<evidence type="ECO:0000256" key="1">
    <source>
        <dbReference type="ARBA" id="ARBA00001974"/>
    </source>
</evidence>
<dbReference type="InterPro" id="IPR000447">
    <property type="entry name" value="G3P_DH_FAD-dep"/>
</dbReference>
<dbReference type="Pfam" id="PF16901">
    <property type="entry name" value="DAO_C"/>
    <property type="match status" value="1"/>
</dbReference>
<dbReference type="EMBL" id="BNJF01000001">
    <property type="protein sequence ID" value="GHO42364.1"/>
    <property type="molecule type" value="Genomic_DNA"/>
</dbReference>
<comment type="similarity">
    <text evidence="2 6">Belongs to the FAD-dependent glycerol-3-phosphate dehydrogenase family.</text>
</comment>
<protein>
    <recommendedName>
        <fullName evidence="6">Glycerol-3-phosphate dehydrogenase</fullName>
        <ecNumber evidence="6">1.1.5.3</ecNumber>
    </recommendedName>
</protein>
<comment type="cofactor">
    <cofactor evidence="1 6">
        <name>FAD</name>
        <dbReference type="ChEBI" id="CHEBI:57692"/>
    </cofactor>
</comment>
<dbReference type="Gene3D" id="1.10.8.870">
    <property type="entry name" value="Alpha-glycerophosphate oxidase, cap domain"/>
    <property type="match status" value="1"/>
</dbReference>